<proteinExistence type="predicted"/>
<evidence type="ECO:0000256" key="1">
    <source>
        <dbReference type="ARBA" id="ARBA00022737"/>
    </source>
</evidence>
<keyword evidence="2" id="KW-0802">TPR repeat</keyword>
<evidence type="ECO:0000256" key="2">
    <source>
        <dbReference type="ARBA" id="ARBA00022803"/>
    </source>
</evidence>
<keyword evidence="1" id="KW-0677">Repeat</keyword>
<keyword evidence="4" id="KW-1185">Reference proteome</keyword>
<organism evidence="3 4">
    <name type="scientific">Phaseolus coccineus</name>
    <name type="common">Scarlet runner bean</name>
    <name type="synonym">Phaseolus multiflorus</name>
    <dbReference type="NCBI Taxonomy" id="3886"/>
    <lineage>
        <taxon>Eukaryota</taxon>
        <taxon>Viridiplantae</taxon>
        <taxon>Streptophyta</taxon>
        <taxon>Embryophyta</taxon>
        <taxon>Tracheophyta</taxon>
        <taxon>Spermatophyta</taxon>
        <taxon>Magnoliopsida</taxon>
        <taxon>eudicotyledons</taxon>
        <taxon>Gunneridae</taxon>
        <taxon>Pentapetalae</taxon>
        <taxon>rosids</taxon>
        <taxon>fabids</taxon>
        <taxon>Fabales</taxon>
        <taxon>Fabaceae</taxon>
        <taxon>Papilionoideae</taxon>
        <taxon>50 kb inversion clade</taxon>
        <taxon>NPAAA clade</taxon>
        <taxon>indigoferoid/millettioid clade</taxon>
        <taxon>Phaseoleae</taxon>
        <taxon>Phaseolus</taxon>
    </lineage>
</organism>
<dbReference type="EMBL" id="JAYMYR010000007">
    <property type="protein sequence ID" value="KAK7353832.1"/>
    <property type="molecule type" value="Genomic_DNA"/>
</dbReference>
<protein>
    <submittedName>
        <fullName evidence="3">Uncharacterized protein</fullName>
    </submittedName>
</protein>
<gene>
    <name evidence="3" type="ORF">VNO80_19284</name>
</gene>
<reference evidence="3 4" key="1">
    <citation type="submission" date="2024-01" db="EMBL/GenBank/DDBJ databases">
        <title>The genomes of 5 underutilized Papilionoideae crops provide insights into root nodulation and disease resistanc.</title>
        <authorList>
            <person name="Jiang F."/>
        </authorList>
    </citation>
    <scope>NUCLEOTIDE SEQUENCE [LARGE SCALE GENOMIC DNA]</scope>
    <source>
        <strain evidence="3">JINMINGXINNONG_FW02</strain>
        <tissue evidence="3">Leaves</tissue>
    </source>
</reference>
<sequence length="112" mass="12527">MPLLLYSPPSVCLVSRELDSTAASVRTGAASVEPGSDTWKDRDRFKKFAKASLELCQVYVEIFSSTGSIKQLSTAEMHLKNVIRQAESFSDTDEFRDLEACYDEVKIKLQSN</sequence>
<dbReference type="PANTHER" id="PTHR16193:SF0">
    <property type="entry name" value="TETRATRICOPEPTIDE REPEAT PROTEIN 27"/>
    <property type="match status" value="1"/>
</dbReference>
<evidence type="ECO:0000313" key="4">
    <source>
        <dbReference type="Proteomes" id="UP001374584"/>
    </source>
</evidence>
<accession>A0AAN9MG57</accession>
<dbReference type="AlphaFoldDB" id="A0AAN9MG57"/>
<comment type="caution">
    <text evidence="3">The sequence shown here is derived from an EMBL/GenBank/DDBJ whole genome shotgun (WGS) entry which is preliminary data.</text>
</comment>
<evidence type="ECO:0000313" key="3">
    <source>
        <dbReference type="EMBL" id="KAK7353832.1"/>
    </source>
</evidence>
<dbReference type="InterPro" id="IPR044244">
    <property type="entry name" value="TTC27/Emw1"/>
</dbReference>
<dbReference type="Proteomes" id="UP001374584">
    <property type="component" value="Unassembled WGS sequence"/>
</dbReference>
<dbReference type="PANTHER" id="PTHR16193">
    <property type="entry name" value="TETRATRICOPEPTIDE REPEAT PROTEIN 27"/>
    <property type="match status" value="1"/>
</dbReference>
<name>A0AAN9MG57_PHACN</name>